<dbReference type="EMBL" id="KZ293707">
    <property type="protein sequence ID" value="PBK83318.1"/>
    <property type="molecule type" value="Genomic_DNA"/>
</dbReference>
<protein>
    <submittedName>
        <fullName evidence="1">Uncharacterized protein</fullName>
    </submittedName>
</protein>
<dbReference type="InParanoid" id="A0A2H3CXV3"/>
<organism evidence="1 2">
    <name type="scientific">Armillaria gallica</name>
    <name type="common">Bulbous honey fungus</name>
    <name type="synonym">Armillaria bulbosa</name>
    <dbReference type="NCBI Taxonomy" id="47427"/>
    <lineage>
        <taxon>Eukaryota</taxon>
        <taxon>Fungi</taxon>
        <taxon>Dikarya</taxon>
        <taxon>Basidiomycota</taxon>
        <taxon>Agaricomycotina</taxon>
        <taxon>Agaricomycetes</taxon>
        <taxon>Agaricomycetidae</taxon>
        <taxon>Agaricales</taxon>
        <taxon>Marasmiineae</taxon>
        <taxon>Physalacriaceae</taxon>
        <taxon>Armillaria</taxon>
    </lineage>
</organism>
<dbReference type="STRING" id="47427.A0A2H3CXV3"/>
<gene>
    <name evidence="1" type="ORF">ARMGADRAFT_1089431</name>
</gene>
<keyword evidence="2" id="KW-1185">Reference proteome</keyword>
<dbReference type="AlphaFoldDB" id="A0A2H3CXV3"/>
<evidence type="ECO:0000313" key="2">
    <source>
        <dbReference type="Proteomes" id="UP000217790"/>
    </source>
</evidence>
<proteinExistence type="predicted"/>
<sequence>MTLSAESNSDAMDFTPEQLLLHPNRLTHKKAPNEEPRAWDGLYGAVITDLEQVLITTSNASYIPGPPLGVNCEMAMYSNYQYSDDDHLCWPQPYSSTQPYLACIHTTVCNDDDPYAALYALPKRSEFEEFDLSSVIQGPGLWFKECYKRLKTCCDRVLEACTAHANTLPSSSFLEDRRRLLPILALELHAYIDYYRIYRPRMDTNASRANIPANVQLAGTFTTSLTVTQEMQRAGIPVWLLRSVSVVPVTRIDQVISITRGDQVLDQHQCPLHLREVLRKVHSIAFLCPEPFLVDTRSVTGISPPAYTSYRVVDPGTKKRKIARQTKPGEHRFTVVEHLCLPLINSAWQAGLLTVDTNPTCTQMAPAGYAFPRPDLFVSVQTEAKMRMLLLGWLQLRAGLYALLAPPFTPTLLLHQTWRTVLQFDWLEEHQNPESTSIAVNVREAKRRERAQTFLAGCNGEMSLVEGKPRRVKWRGIDIDKLTIAEIQAILWEVNEVAFRLELIVLNSHMCALDSKDTVGRTNVKRLLSLCFPPHKFDLCWIVMPGSANHGLTDPVWISRAPYLCALRRVMLTWHSPPPEILEHHHRFRPADIERLETAIAKYYADSFFLQFNRAPILPRNLACPLTSDWEPQPRDTVLGQHSGVYVDVSQWEDGN</sequence>
<evidence type="ECO:0000313" key="1">
    <source>
        <dbReference type="EMBL" id="PBK83318.1"/>
    </source>
</evidence>
<name>A0A2H3CXV3_ARMGA</name>
<accession>A0A2H3CXV3</accession>
<dbReference type="Proteomes" id="UP000217790">
    <property type="component" value="Unassembled WGS sequence"/>
</dbReference>
<reference evidence="2" key="1">
    <citation type="journal article" date="2017" name="Nat. Ecol. Evol.">
        <title>Genome expansion and lineage-specific genetic innovations in the forest pathogenic fungi Armillaria.</title>
        <authorList>
            <person name="Sipos G."/>
            <person name="Prasanna A.N."/>
            <person name="Walter M.C."/>
            <person name="O'Connor E."/>
            <person name="Balint B."/>
            <person name="Krizsan K."/>
            <person name="Kiss B."/>
            <person name="Hess J."/>
            <person name="Varga T."/>
            <person name="Slot J."/>
            <person name="Riley R."/>
            <person name="Boka B."/>
            <person name="Rigling D."/>
            <person name="Barry K."/>
            <person name="Lee J."/>
            <person name="Mihaltcheva S."/>
            <person name="LaButti K."/>
            <person name="Lipzen A."/>
            <person name="Waldron R."/>
            <person name="Moloney N.M."/>
            <person name="Sperisen C."/>
            <person name="Kredics L."/>
            <person name="Vagvoelgyi C."/>
            <person name="Patrignani A."/>
            <person name="Fitzpatrick D."/>
            <person name="Nagy I."/>
            <person name="Doyle S."/>
            <person name="Anderson J.B."/>
            <person name="Grigoriev I.V."/>
            <person name="Gueldener U."/>
            <person name="Muensterkoetter M."/>
            <person name="Nagy L.G."/>
        </authorList>
    </citation>
    <scope>NUCLEOTIDE SEQUENCE [LARGE SCALE GENOMIC DNA]</scope>
    <source>
        <strain evidence="2">Ar21-2</strain>
    </source>
</reference>
<dbReference type="OrthoDB" id="3043890at2759"/>